<keyword evidence="9" id="KW-1185">Reference proteome</keyword>
<dbReference type="GO" id="GO:0030170">
    <property type="term" value="F:pyridoxal phosphate binding"/>
    <property type="evidence" value="ECO:0007669"/>
    <property type="project" value="InterPro"/>
</dbReference>
<dbReference type="GO" id="GO:0008483">
    <property type="term" value="F:transaminase activity"/>
    <property type="evidence" value="ECO:0007669"/>
    <property type="project" value="UniProtKB-KW"/>
</dbReference>
<evidence type="ECO:0000256" key="4">
    <source>
        <dbReference type="ARBA" id="ARBA00022679"/>
    </source>
</evidence>
<dbReference type="PANTHER" id="PTHR46383">
    <property type="entry name" value="ASPARTATE AMINOTRANSFERASE"/>
    <property type="match status" value="1"/>
</dbReference>
<dbReference type="InterPro" id="IPR050596">
    <property type="entry name" value="AspAT/PAT-like"/>
</dbReference>
<dbReference type="InterPro" id="IPR004839">
    <property type="entry name" value="Aminotransferase_I/II_large"/>
</dbReference>
<dbReference type="STRING" id="1291052.FC18_GL001454"/>
<dbReference type="GO" id="GO:0006520">
    <property type="term" value="P:amino acid metabolic process"/>
    <property type="evidence" value="ECO:0007669"/>
    <property type="project" value="InterPro"/>
</dbReference>
<dbReference type="RefSeq" id="WP_056975750.1">
    <property type="nucleotide sequence ID" value="NZ_AYYO01000024.1"/>
</dbReference>
<dbReference type="PANTHER" id="PTHR46383:SF4">
    <property type="entry name" value="AMINOTRANSFERASE"/>
    <property type="match status" value="1"/>
</dbReference>
<proteinExistence type="inferred from homology"/>
<sequence length="390" mass="42232">MTELKPALAQLGNKALATIEPSAIRAVDQNISNIPGIIKLTLGEPDFAVPEHIKRVTEAAIRDDWSHYAPSMGYMDLRENVAKYLNERFGGQYVAEEVIVTVGATESIAAALGGLFNPGDTLIVPTPEFPLYSAIGRMNGMNVVEVNTAPEFIMTPERLQTVLAAHPDAKAIVLNYPGNPTGVTYTHAQIKALAAAIAQTDMLVLSDEIYAELSYDEDHLSLAKLLPEQTLLISGFSKSHAMTGYRVGYVAGPKELTAQVGKMHQYMVTTVASPMQRAAVEALVNGRDDAAKMRDVYHKRRDLVLAGLKEVGFDAPTPGGAFYIFAKMPAQFGTDDVQFVYTLAKEAKVGLVPGSVFGPGGEGYVRLSYAASTANLEECIRRIQNFVRTH</sequence>
<accession>A0A0R1ZTB5</accession>
<dbReference type="PATRIC" id="fig|1291052.5.peg.1475"/>
<evidence type="ECO:0000256" key="2">
    <source>
        <dbReference type="ARBA" id="ARBA00007441"/>
    </source>
</evidence>
<dbReference type="OrthoDB" id="9802328at2"/>
<reference evidence="8 9" key="1">
    <citation type="journal article" date="2015" name="Genome Announc.">
        <title>Expanding the biotechnology potential of lactobacilli through comparative genomics of 213 strains and associated genera.</title>
        <authorList>
            <person name="Sun Z."/>
            <person name="Harris H.M."/>
            <person name="McCann A."/>
            <person name="Guo C."/>
            <person name="Argimon S."/>
            <person name="Zhang W."/>
            <person name="Yang X."/>
            <person name="Jeffery I.B."/>
            <person name="Cooney J.C."/>
            <person name="Kagawa T.F."/>
            <person name="Liu W."/>
            <person name="Song Y."/>
            <person name="Salvetti E."/>
            <person name="Wrobel A."/>
            <person name="Rasinkangas P."/>
            <person name="Parkhill J."/>
            <person name="Rea M.C."/>
            <person name="O'Sullivan O."/>
            <person name="Ritari J."/>
            <person name="Douillard F.P."/>
            <person name="Paul Ross R."/>
            <person name="Yang R."/>
            <person name="Briner A.E."/>
            <person name="Felis G.E."/>
            <person name="de Vos W.M."/>
            <person name="Barrangou R."/>
            <person name="Klaenhammer T.R."/>
            <person name="Caufield P.W."/>
            <person name="Cui Y."/>
            <person name="Zhang H."/>
            <person name="O'Toole P.W."/>
        </authorList>
    </citation>
    <scope>NUCLEOTIDE SEQUENCE [LARGE SCALE GENOMIC DNA]</scope>
    <source>
        <strain evidence="8 9">DSM 20505</strain>
    </source>
</reference>
<name>A0A0R1ZTB5_9LACO</name>
<evidence type="ECO:0000256" key="5">
    <source>
        <dbReference type="ARBA" id="ARBA00022898"/>
    </source>
</evidence>
<dbReference type="Proteomes" id="UP000051679">
    <property type="component" value="Unassembled WGS sequence"/>
</dbReference>
<keyword evidence="5" id="KW-0663">Pyridoxal phosphate</keyword>
<dbReference type="EMBL" id="AYYO01000024">
    <property type="protein sequence ID" value="KRM55291.1"/>
    <property type="molecule type" value="Genomic_DNA"/>
</dbReference>
<evidence type="ECO:0000256" key="3">
    <source>
        <dbReference type="ARBA" id="ARBA00022576"/>
    </source>
</evidence>
<dbReference type="Gene3D" id="3.40.640.10">
    <property type="entry name" value="Type I PLP-dependent aspartate aminotransferase-like (Major domain)"/>
    <property type="match status" value="1"/>
</dbReference>
<evidence type="ECO:0000259" key="7">
    <source>
        <dbReference type="Pfam" id="PF00155"/>
    </source>
</evidence>
<dbReference type="AlphaFoldDB" id="A0A0R1ZTB5"/>
<dbReference type="InterPro" id="IPR015421">
    <property type="entry name" value="PyrdxlP-dep_Trfase_major"/>
</dbReference>
<dbReference type="Pfam" id="PF00155">
    <property type="entry name" value="Aminotran_1_2"/>
    <property type="match status" value="1"/>
</dbReference>
<dbReference type="InterPro" id="IPR004838">
    <property type="entry name" value="NHTrfase_class1_PyrdxlP-BS"/>
</dbReference>
<evidence type="ECO:0000256" key="1">
    <source>
        <dbReference type="ARBA" id="ARBA00001933"/>
    </source>
</evidence>
<keyword evidence="3 6" id="KW-0032">Aminotransferase</keyword>
<evidence type="ECO:0000256" key="6">
    <source>
        <dbReference type="RuleBase" id="RU000481"/>
    </source>
</evidence>
<dbReference type="InterPro" id="IPR015424">
    <property type="entry name" value="PyrdxlP-dep_Trfase"/>
</dbReference>
<dbReference type="CDD" id="cd00609">
    <property type="entry name" value="AAT_like"/>
    <property type="match status" value="1"/>
</dbReference>
<keyword evidence="4 6" id="KW-0808">Transferase</keyword>
<organism evidence="8 9">
    <name type="scientific">Lacticaseibacillus sharpeae JCM 1186 = DSM 20505</name>
    <dbReference type="NCBI Taxonomy" id="1291052"/>
    <lineage>
        <taxon>Bacteria</taxon>
        <taxon>Bacillati</taxon>
        <taxon>Bacillota</taxon>
        <taxon>Bacilli</taxon>
        <taxon>Lactobacillales</taxon>
        <taxon>Lactobacillaceae</taxon>
        <taxon>Lacticaseibacillus</taxon>
    </lineage>
</organism>
<dbReference type="EC" id="2.6.1.-" evidence="6"/>
<evidence type="ECO:0000313" key="8">
    <source>
        <dbReference type="EMBL" id="KRM55291.1"/>
    </source>
</evidence>
<gene>
    <name evidence="8" type="ORF">FC18_GL001454</name>
</gene>
<feature type="domain" description="Aminotransferase class I/classII large" evidence="7">
    <location>
        <begin position="37"/>
        <end position="383"/>
    </location>
</feature>
<evidence type="ECO:0000313" key="9">
    <source>
        <dbReference type="Proteomes" id="UP000051679"/>
    </source>
</evidence>
<comment type="caution">
    <text evidence="8">The sequence shown here is derived from an EMBL/GenBank/DDBJ whole genome shotgun (WGS) entry which is preliminary data.</text>
</comment>
<comment type="cofactor">
    <cofactor evidence="1 6">
        <name>pyridoxal 5'-phosphate</name>
        <dbReference type="ChEBI" id="CHEBI:597326"/>
    </cofactor>
</comment>
<dbReference type="PROSITE" id="PS00105">
    <property type="entry name" value="AA_TRANSFER_CLASS_1"/>
    <property type="match status" value="1"/>
</dbReference>
<comment type="similarity">
    <text evidence="2 6">Belongs to the class-I pyridoxal-phosphate-dependent aminotransferase family.</text>
</comment>
<protein>
    <recommendedName>
        <fullName evidence="6">Aminotransferase</fullName>
        <ecNumber evidence="6">2.6.1.-</ecNumber>
    </recommendedName>
</protein>
<dbReference type="SUPFAM" id="SSF53383">
    <property type="entry name" value="PLP-dependent transferases"/>
    <property type="match status" value="1"/>
</dbReference>